<evidence type="ECO:0000313" key="2">
    <source>
        <dbReference type="EMBL" id="EZA52585.1"/>
    </source>
</evidence>
<evidence type="ECO:0000313" key="3">
    <source>
        <dbReference type="EMBL" id="RLU25408.1"/>
    </source>
</evidence>
<feature type="region of interest" description="Disordered" evidence="1">
    <location>
        <begin position="234"/>
        <end position="253"/>
    </location>
</feature>
<reference evidence="3" key="3">
    <citation type="submission" date="2018-07" db="EMBL/GenBank/DDBJ databases">
        <authorList>
            <person name="Mckenzie S.K."/>
            <person name="Kronauer D.J.C."/>
        </authorList>
    </citation>
    <scope>NUCLEOTIDE SEQUENCE</scope>
    <source>
        <strain evidence="3">Clonal line C1</strain>
    </source>
</reference>
<dbReference type="EMBL" id="QOIP01000002">
    <property type="protein sequence ID" value="RLU25408.1"/>
    <property type="molecule type" value="Genomic_DNA"/>
</dbReference>
<feature type="region of interest" description="Disordered" evidence="1">
    <location>
        <begin position="168"/>
        <end position="220"/>
    </location>
</feature>
<dbReference type="Proteomes" id="UP000279307">
    <property type="component" value="Chromosome 2"/>
</dbReference>
<evidence type="ECO:0000313" key="4">
    <source>
        <dbReference type="Proteomes" id="UP000053097"/>
    </source>
</evidence>
<reference evidence="3" key="2">
    <citation type="journal article" date="2018" name="Genome Res.">
        <title>The genomic architecture and molecular evolution of ant odorant receptors.</title>
        <authorList>
            <person name="McKenzie S.K."/>
            <person name="Kronauer D.J.C."/>
        </authorList>
    </citation>
    <scope>NUCLEOTIDE SEQUENCE [LARGE SCALE GENOMIC DNA]</scope>
    <source>
        <strain evidence="3">Clonal line C1</strain>
    </source>
</reference>
<gene>
    <name evidence="3" type="ORF">DMN91_001564</name>
    <name evidence="2" type="ORF">X777_08068</name>
</gene>
<name>A0A026W952_OOCBI</name>
<feature type="compositionally biased region" description="Basic and acidic residues" evidence="1">
    <location>
        <begin position="38"/>
        <end position="47"/>
    </location>
</feature>
<accession>A0A026W952</accession>
<dbReference type="OMA" id="EGSKKWC"/>
<reference evidence="2 4" key="1">
    <citation type="journal article" date="2014" name="Curr. Biol.">
        <title>The genome of the clonal raider ant Cerapachys biroi.</title>
        <authorList>
            <person name="Oxley P.R."/>
            <person name="Ji L."/>
            <person name="Fetter-Pruneda I."/>
            <person name="McKenzie S.K."/>
            <person name="Li C."/>
            <person name="Hu H."/>
            <person name="Zhang G."/>
            <person name="Kronauer D.J."/>
        </authorList>
    </citation>
    <scope>NUCLEOTIDE SEQUENCE [LARGE SCALE GENOMIC DNA]</scope>
</reference>
<protein>
    <submittedName>
        <fullName evidence="2">Uncharacterized protein</fullName>
    </submittedName>
</protein>
<evidence type="ECO:0000256" key="1">
    <source>
        <dbReference type="SAM" id="MobiDB-lite"/>
    </source>
</evidence>
<dbReference type="EMBL" id="KK107323">
    <property type="protein sequence ID" value="EZA52585.1"/>
    <property type="molecule type" value="Genomic_DNA"/>
</dbReference>
<feature type="region of interest" description="Disordered" evidence="1">
    <location>
        <begin position="24"/>
        <end position="70"/>
    </location>
</feature>
<sequence length="496" mass="55418">MGKTPKKATPGGDERNLYVRRLKATTAPSRAESSFLPERQRESESTNRPKLSGVQKRISTGPGKNLKNKLRASAKVAVNQATKQLKLPMKNPEMATTTDMQPESGEAEVKLNVSIQKGGQEENGNKAVEIELVNKEFLDHIASEQTCEYQTSTNVVQEATFAEREVVSQEKEGISLENNAATKELEDQEENDMKLTFEFDQSPTKNGEERSNNIQPKDNNKEELSALQAEDELKNGINEKEDRPSDVQASNESYSVDIVESTTSEISETPQSVIQSDAQKGKAKMDDNTVSNDTPFVSYDSSIMLKNVQIRLNDCLKDNSNLLDANKYKDVDLQISKYLTRDMSFGKTLRGLAGRYPIHKLRERRISPNSSLFVNTSSVSLPQDEGMESKIFHYSSVFSDSFPTNGSPLDRKRKLDAEECSSAKKQKTDGNSSFLNRSTNLLKSWYNKPNITVSTPKATSYDFEPSKLDISGIINNDDNKITVESTESTKKWCVIM</sequence>
<dbReference type="OrthoDB" id="7688110at2759"/>
<keyword evidence="4" id="KW-1185">Reference proteome</keyword>
<proteinExistence type="predicted"/>
<feature type="compositionally biased region" description="Basic and acidic residues" evidence="1">
    <location>
        <begin position="234"/>
        <end position="245"/>
    </location>
</feature>
<organism evidence="2 4">
    <name type="scientific">Ooceraea biroi</name>
    <name type="common">Clonal raider ant</name>
    <name type="synonym">Cerapachys biroi</name>
    <dbReference type="NCBI Taxonomy" id="2015173"/>
    <lineage>
        <taxon>Eukaryota</taxon>
        <taxon>Metazoa</taxon>
        <taxon>Ecdysozoa</taxon>
        <taxon>Arthropoda</taxon>
        <taxon>Hexapoda</taxon>
        <taxon>Insecta</taxon>
        <taxon>Pterygota</taxon>
        <taxon>Neoptera</taxon>
        <taxon>Endopterygota</taxon>
        <taxon>Hymenoptera</taxon>
        <taxon>Apocrita</taxon>
        <taxon>Aculeata</taxon>
        <taxon>Formicoidea</taxon>
        <taxon>Formicidae</taxon>
        <taxon>Dorylinae</taxon>
        <taxon>Ooceraea</taxon>
    </lineage>
</organism>
<dbReference type="AlphaFoldDB" id="A0A026W952"/>
<dbReference type="Proteomes" id="UP000053097">
    <property type="component" value="Unassembled WGS sequence"/>
</dbReference>